<dbReference type="Pfam" id="PF17805">
    <property type="entry name" value="AsnC_trans_reg2"/>
    <property type="match status" value="1"/>
</dbReference>
<comment type="caution">
    <text evidence="10">The sequence shown here is derived from an EMBL/GenBank/DDBJ whole genome shotgun (WGS) entry which is preliminary data.</text>
</comment>
<dbReference type="EC" id="4.1.1.111" evidence="5"/>
<feature type="domain" description="Siroheme decarboxylase NirL-like HTH" evidence="9">
    <location>
        <begin position="8"/>
        <end position="52"/>
    </location>
</feature>
<dbReference type="PANTHER" id="PTHR43413">
    <property type="entry name" value="TRANSCRIPTIONAL REGULATOR, ASNC FAMILY"/>
    <property type="match status" value="1"/>
</dbReference>
<comment type="function">
    <text evidence="6">Involved in heme d1 biosynthesis. Catalyzes the decarboxylation of siroheme into didecarboxysiroheme.</text>
</comment>
<evidence type="ECO:0000256" key="3">
    <source>
        <dbReference type="ARBA" id="ARBA00023457"/>
    </source>
</evidence>
<dbReference type="GO" id="GO:0016829">
    <property type="term" value="F:lyase activity"/>
    <property type="evidence" value="ECO:0007669"/>
    <property type="project" value="UniProtKB-KW"/>
</dbReference>
<evidence type="ECO:0000256" key="5">
    <source>
        <dbReference type="ARBA" id="ARBA00023471"/>
    </source>
</evidence>
<proteinExistence type="inferred from homology"/>
<comment type="similarity">
    <text evidence="3">Belongs to the Ahb/Nir family.</text>
</comment>
<dbReference type="AlphaFoldDB" id="A0A7Y0LCS4"/>
<organism evidence="10 11">
    <name type="scientific">Thalassotalea algicola</name>
    <dbReference type="NCBI Taxonomy" id="2716224"/>
    <lineage>
        <taxon>Bacteria</taxon>
        <taxon>Pseudomonadati</taxon>
        <taxon>Pseudomonadota</taxon>
        <taxon>Gammaproteobacteria</taxon>
        <taxon>Alteromonadales</taxon>
        <taxon>Colwelliaceae</taxon>
        <taxon>Thalassotalea</taxon>
    </lineage>
</organism>
<protein>
    <recommendedName>
        <fullName evidence="5">siroheme decarboxylase</fullName>
        <ecNumber evidence="5">4.1.1.111</ecNumber>
    </recommendedName>
</protein>
<keyword evidence="11" id="KW-1185">Reference proteome</keyword>
<dbReference type="InterPro" id="IPR040523">
    <property type="entry name" value="AsnC_trans_reg2"/>
</dbReference>
<sequence>MHLPELAKKLINQYQKQFPLTSQPYLAMAEQFDCSEQEVMDCLALLSEQDVISRIGPVFDHKKAGASTLAALAVPEDKIDEIAEIVNQFEQVNHNYAREHSYNLWFVVTAANQPLLDQAISAIEDASGYPVLVLPMEAAYHIDLSFDINFEQPRKALN</sequence>
<keyword evidence="1" id="KW-0456">Lyase</keyword>
<dbReference type="Pfam" id="PF22451">
    <property type="entry name" value="NirdL-like_HTH"/>
    <property type="match status" value="1"/>
</dbReference>
<evidence type="ECO:0000256" key="7">
    <source>
        <dbReference type="ARBA" id="ARBA00048470"/>
    </source>
</evidence>
<dbReference type="InterPro" id="IPR053953">
    <property type="entry name" value="NirdL-like_HTH"/>
</dbReference>
<evidence type="ECO:0000256" key="1">
    <source>
        <dbReference type="ARBA" id="ARBA00023239"/>
    </source>
</evidence>
<evidence type="ECO:0000256" key="6">
    <source>
        <dbReference type="ARBA" id="ARBA00045291"/>
    </source>
</evidence>
<evidence type="ECO:0000256" key="2">
    <source>
        <dbReference type="ARBA" id="ARBA00023444"/>
    </source>
</evidence>
<evidence type="ECO:0000313" key="11">
    <source>
        <dbReference type="Proteomes" id="UP000568664"/>
    </source>
</evidence>
<evidence type="ECO:0000256" key="4">
    <source>
        <dbReference type="ARBA" id="ARBA00023465"/>
    </source>
</evidence>
<dbReference type="InterPro" id="IPR050684">
    <property type="entry name" value="HTH-Siroheme_Decarb"/>
</dbReference>
<evidence type="ECO:0000259" key="9">
    <source>
        <dbReference type="Pfam" id="PF22451"/>
    </source>
</evidence>
<dbReference type="Gene3D" id="3.30.70.3460">
    <property type="match status" value="1"/>
</dbReference>
<name>A0A7Y0LCS4_9GAMM</name>
<dbReference type="Proteomes" id="UP000568664">
    <property type="component" value="Unassembled WGS sequence"/>
</dbReference>
<feature type="domain" description="Siroheme decarboxylase AsnC-like ligand binding" evidence="8">
    <location>
        <begin position="66"/>
        <end position="139"/>
    </location>
</feature>
<comment type="pathway">
    <text evidence="2">Porphyrin-containing compound metabolism.</text>
</comment>
<dbReference type="PANTHER" id="PTHR43413:SF1">
    <property type="entry name" value="SIROHEME DECARBOXYLASE NIRL SUBUNIT"/>
    <property type="match status" value="1"/>
</dbReference>
<evidence type="ECO:0000313" key="10">
    <source>
        <dbReference type="EMBL" id="NMP31784.1"/>
    </source>
</evidence>
<comment type="subunit">
    <text evidence="4">Probably forms a complex composed of NirD, NirL, NirG and NirH. All proteins are required for the total conversion of siroheme to didecarboxysiroheme.</text>
</comment>
<reference evidence="10 11" key="1">
    <citation type="submission" date="2020-04" db="EMBL/GenBank/DDBJ databases">
        <title>Thalassotalea sp. M1531, isolated from the surface of marine red alga.</title>
        <authorList>
            <person name="Pang L."/>
            <person name="Lu D.-C."/>
        </authorList>
    </citation>
    <scope>NUCLEOTIDE SEQUENCE [LARGE SCALE GENOMIC DNA]</scope>
    <source>
        <strain evidence="10 11">M1531</strain>
    </source>
</reference>
<gene>
    <name evidence="10" type="ORF">HII17_09430</name>
</gene>
<accession>A0A7Y0LCS4</accession>
<dbReference type="EMBL" id="JABBXH010000003">
    <property type="protein sequence ID" value="NMP31784.1"/>
    <property type="molecule type" value="Genomic_DNA"/>
</dbReference>
<comment type="catalytic activity">
    <reaction evidence="7">
        <text>siroheme + 2 H(+) = 12,18-didecarboxysiroheme + 2 CO2</text>
        <dbReference type="Rhea" id="RHEA:19093"/>
        <dbReference type="ChEBI" id="CHEBI:15378"/>
        <dbReference type="ChEBI" id="CHEBI:16526"/>
        <dbReference type="ChEBI" id="CHEBI:60052"/>
        <dbReference type="ChEBI" id="CHEBI:140497"/>
        <dbReference type="EC" id="4.1.1.111"/>
    </reaction>
</comment>
<evidence type="ECO:0000259" key="8">
    <source>
        <dbReference type="Pfam" id="PF17805"/>
    </source>
</evidence>